<dbReference type="OrthoDB" id="9793741at2"/>
<evidence type="ECO:0000256" key="1">
    <source>
        <dbReference type="ARBA" id="ARBA00044777"/>
    </source>
</evidence>
<evidence type="ECO:0000313" key="3">
    <source>
        <dbReference type="EMBL" id="RVU39816.1"/>
    </source>
</evidence>
<dbReference type="Gene3D" id="6.10.250.2410">
    <property type="match status" value="1"/>
</dbReference>
<dbReference type="InterPro" id="IPR003768">
    <property type="entry name" value="ScpA"/>
</dbReference>
<dbReference type="PANTHER" id="PTHR33969">
    <property type="entry name" value="SEGREGATION AND CONDENSATION PROTEIN A"/>
    <property type="match status" value="1"/>
</dbReference>
<reference evidence="4" key="1">
    <citation type="submission" date="2019-01" db="EMBL/GenBank/DDBJ databases">
        <title>Gri0909 isolated from a small marine red alga.</title>
        <authorList>
            <person name="Kim J."/>
            <person name="Jeong S.E."/>
            <person name="Jeon C.O."/>
        </authorList>
    </citation>
    <scope>NUCLEOTIDE SEQUENCE [LARGE SCALE GENOMIC DNA]</scope>
    <source>
        <strain evidence="4">Gri0909</strain>
    </source>
</reference>
<organism evidence="3 4">
    <name type="scientific">Hwanghaeella grinnelliae</name>
    <dbReference type="NCBI Taxonomy" id="2500179"/>
    <lineage>
        <taxon>Bacteria</taxon>
        <taxon>Pseudomonadati</taxon>
        <taxon>Pseudomonadota</taxon>
        <taxon>Alphaproteobacteria</taxon>
        <taxon>Rhodospirillales</taxon>
        <taxon>Rhodospirillaceae</taxon>
        <taxon>Hwanghaeella</taxon>
    </lineage>
</organism>
<protein>
    <recommendedName>
        <fullName evidence="1">Segregation and condensation protein A</fullName>
    </recommendedName>
</protein>
<name>A0A437QZ72_9PROT</name>
<dbReference type="Pfam" id="PF02616">
    <property type="entry name" value="SMC_ScpA"/>
    <property type="match status" value="1"/>
</dbReference>
<proteinExistence type="predicted"/>
<feature type="compositionally biased region" description="Acidic residues" evidence="2">
    <location>
        <begin position="272"/>
        <end position="293"/>
    </location>
</feature>
<gene>
    <name evidence="3" type="ORF">EOI86_08270</name>
</gene>
<comment type="caution">
    <text evidence="3">The sequence shown here is derived from an EMBL/GenBank/DDBJ whole genome shotgun (WGS) entry which is preliminary data.</text>
</comment>
<keyword evidence="4" id="KW-1185">Reference proteome</keyword>
<dbReference type="AlphaFoldDB" id="A0A437QZ72"/>
<dbReference type="Proteomes" id="UP000287447">
    <property type="component" value="Unassembled WGS sequence"/>
</dbReference>
<evidence type="ECO:0000256" key="2">
    <source>
        <dbReference type="SAM" id="MobiDB-lite"/>
    </source>
</evidence>
<feature type="region of interest" description="Disordered" evidence="2">
    <location>
        <begin position="272"/>
        <end position="302"/>
    </location>
</feature>
<accession>A0A437QZ72</accession>
<dbReference type="EMBL" id="SADE01000001">
    <property type="protein sequence ID" value="RVU39816.1"/>
    <property type="molecule type" value="Genomic_DNA"/>
</dbReference>
<dbReference type="PANTHER" id="PTHR33969:SF2">
    <property type="entry name" value="SEGREGATION AND CONDENSATION PROTEIN A"/>
    <property type="match status" value="1"/>
</dbReference>
<evidence type="ECO:0000313" key="4">
    <source>
        <dbReference type="Proteomes" id="UP000287447"/>
    </source>
</evidence>
<sequence>MTDDALVLALDGFEGPIDLLLTLSREHKIDITKISILALAEQYLTFINRARELKLEIAADYLVMAAWLAYLKSRLLLPVQGDDEDGEDPAELAARLAFQLQRLEAMQNSAQVLLDRPRLGQDFFPRGMPEKVKINTITTWNATLFDLLKAYGNVKQRADISTLRITPTALYSMDQAVQRLRSILGNIPEWSTLEQYLPPDLGDPLVRRSAMAATFAATLELVREGLLDVQQSAVFAPIMIRKAPLQRLPEGGYAPAAANDAAGDGAIIDIDDDLDDLDDLDGPDELDDPDKLDDEPLLKDED</sequence>